<feature type="region of interest" description="Disordered" evidence="3">
    <location>
        <begin position="272"/>
        <end position="398"/>
    </location>
</feature>
<organism evidence="4 5">
    <name type="scientific">Roseivivax marinus</name>
    <dbReference type="NCBI Taxonomy" id="1379903"/>
    <lineage>
        <taxon>Bacteria</taxon>
        <taxon>Pseudomonadati</taxon>
        <taxon>Pseudomonadota</taxon>
        <taxon>Alphaproteobacteria</taxon>
        <taxon>Rhodobacterales</taxon>
        <taxon>Roseobacteraceae</taxon>
        <taxon>Roseivivax</taxon>
    </lineage>
</organism>
<gene>
    <name evidence="4" type="ORF">ATO8_10824</name>
</gene>
<dbReference type="GO" id="GO:0005576">
    <property type="term" value="C:extracellular region"/>
    <property type="evidence" value="ECO:0007669"/>
    <property type="project" value="UniProtKB-SubCell"/>
</dbReference>
<feature type="region of interest" description="Disordered" evidence="3">
    <location>
        <begin position="188"/>
        <end position="238"/>
    </location>
</feature>
<evidence type="ECO:0000313" key="4">
    <source>
        <dbReference type="EMBL" id="ETW12505.1"/>
    </source>
</evidence>
<name>W4HKK1_9RHOB</name>
<feature type="compositionally biased region" description="Low complexity" evidence="3">
    <location>
        <begin position="291"/>
        <end position="312"/>
    </location>
</feature>
<dbReference type="InterPro" id="IPR011049">
    <property type="entry name" value="Serralysin-like_metalloprot_C"/>
</dbReference>
<evidence type="ECO:0000256" key="2">
    <source>
        <dbReference type="ARBA" id="ARBA00022525"/>
    </source>
</evidence>
<protein>
    <submittedName>
        <fullName evidence="4">RTX toxin</fullName>
    </submittedName>
</protein>
<feature type="compositionally biased region" description="Basic and acidic residues" evidence="3">
    <location>
        <begin position="203"/>
        <end position="214"/>
    </location>
</feature>
<reference evidence="4 5" key="1">
    <citation type="journal article" date="2014" name="Antonie Van Leeuwenhoek">
        <title>Roseivivax atlanticus sp. nov., isolated from surface seawater of the Atlantic Ocean.</title>
        <authorList>
            <person name="Li G."/>
            <person name="Lai Q."/>
            <person name="Liu X."/>
            <person name="Sun F."/>
            <person name="Shao Z."/>
        </authorList>
    </citation>
    <scope>NUCLEOTIDE SEQUENCE [LARGE SCALE GENOMIC DNA]</scope>
    <source>
        <strain evidence="4 5">22II-s10s</strain>
    </source>
</reference>
<dbReference type="PROSITE" id="PS00330">
    <property type="entry name" value="HEMOLYSIN_CALCIUM"/>
    <property type="match status" value="6"/>
</dbReference>
<dbReference type="RefSeq" id="WP_051487698.1">
    <property type="nucleotide sequence ID" value="NZ_AQQW01000006.1"/>
</dbReference>
<dbReference type="PATRIC" id="fig|1317118.6.peg.2230"/>
<dbReference type="Pfam" id="PF00353">
    <property type="entry name" value="HemolysinCabind"/>
    <property type="match status" value="5"/>
</dbReference>
<dbReference type="EMBL" id="AQQW01000006">
    <property type="protein sequence ID" value="ETW12505.1"/>
    <property type="molecule type" value="Genomic_DNA"/>
</dbReference>
<dbReference type="PANTHER" id="PTHR38340">
    <property type="entry name" value="S-LAYER PROTEIN"/>
    <property type="match status" value="1"/>
</dbReference>
<dbReference type="InterPro" id="IPR001343">
    <property type="entry name" value="Hemolysn_Ca-bd"/>
</dbReference>
<dbReference type="Gene3D" id="2.60.120.380">
    <property type="match status" value="1"/>
</dbReference>
<dbReference type="eggNOG" id="COG2931">
    <property type="taxonomic scope" value="Bacteria"/>
</dbReference>
<dbReference type="STRING" id="1379903.ATO8_10824"/>
<dbReference type="InterPro" id="IPR050557">
    <property type="entry name" value="RTX_toxin/Mannuronan_C5-epim"/>
</dbReference>
<feature type="compositionally biased region" description="Gly residues" evidence="3">
    <location>
        <begin position="367"/>
        <end position="379"/>
    </location>
</feature>
<evidence type="ECO:0000313" key="5">
    <source>
        <dbReference type="Proteomes" id="UP000019063"/>
    </source>
</evidence>
<dbReference type="PRINTS" id="PR00313">
    <property type="entry name" value="CABNDNGRPT"/>
</dbReference>
<dbReference type="InterPro" id="IPR018511">
    <property type="entry name" value="Hemolysin-typ_Ca-bd_CS"/>
</dbReference>
<dbReference type="Gene3D" id="2.150.10.10">
    <property type="entry name" value="Serralysin-like metalloprotease, C-terminal"/>
    <property type="match status" value="3"/>
</dbReference>
<evidence type="ECO:0000256" key="1">
    <source>
        <dbReference type="ARBA" id="ARBA00004613"/>
    </source>
</evidence>
<dbReference type="PANTHER" id="PTHR38340:SF1">
    <property type="entry name" value="S-LAYER PROTEIN"/>
    <property type="match status" value="1"/>
</dbReference>
<accession>W4HKK1</accession>
<keyword evidence="5" id="KW-1185">Reference proteome</keyword>
<comment type="caution">
    <text evidence="4">The sequence shown here is derived from an EMBL/GenBank/DDBJ whole genome shotgun (WGS) entry which is preliminary data.</text>
</comment>
<dbReference type="SUPFAM" id="SSF51120">
    <property type="entry name" value="beta-Roll"/>
    <property type="match status" value="3"/>
</dbReference>
<sequence length="494" mass="48495">MTGDVGTDSLGSHRVFLSDETGTEVARSGNNDAYVATLTHTPGTDGDFFITADPYSSSADGAYRLSLQQEISGGTGTATSVAVGGSLESSLDYDTDEDMIAVQLEAGTLYGLSLKAAATGDPIERSAFAVLSANGTVLRSDTAEEPALAFEFAPEETGTYYLRVGTDSRFGRSGDYAVSVDVMGGTGTEGPDVLTGTANADTIEGRGGDDRIEGGDGNDYLMGGDGDDGLLGGSGNDTLDGGAGDDNIAASVGNDEVWGGLGNDFIGGGTGDDLLNGEAGQDTLGGGGGADSISAGTGDDVVAGGAGNDTIAGGDGGDTMGGSYADDSITGGEGDDSLGGGTGRDVIAGGAGDDAIGGGEGDDVVDGGLGNDFLAGGGRNDTIEGGSGDDRINGGGGDDVLSGGSGADVFIWNGGDAGAVDIVEDFTVGIDTLRLSGVTNAPGTGLEGKVDTLDIYDVTLESGLDAAVLNYDGQFIALAGVSSIDLTVADFVFI</sequence>
<feature type="compositionally biased region" description="Gly residues" evidence="3">
    <location>
        <begin position="337"/>
        <end position="359"/>
    </location>
</feature>
<dbReference type="AlphaFoldDB" id="W4HKK1"/>
<dbReference type="GO" id="GO:0005509">
    <property type="term" value="F:calcium ion binding"/>
    <property type="evidence" value="ECO:0007669"/>
    <property type="project" value="InterPro"/>
</dbReference>
<comment type="subcellular location">
    <subcellularLocation>
        <location evidence="1">Secreted</location>
    </subcellularLocation>
</comment>
<dbReference type="Proteomes" id="UP000019063">
    <property type="component" value="Unassembled WGS sequence"/>
</dbReference>
<proteinExistence type="predicted"/>
<keyword evidence="2" id="KW-0964">Secreted</keyword>
<evidence type="ECO:0000256" key="3">
    <source>
        <dbReference type="SAM" id="MobiDB-lite"/>
    </source>
</evidence>